<evidence type="ECO:0000313" key="1">
    <source>
        <dbReference type="EMBL" id="KKK51342.1"/>
    </source>
</evidence>
<sequence length="183" mass="18873">MGFDYQQAKSAGYTDPEITTHLGFDYGAAIAGGYSPEEVDSFLDQRKPTVPDTRGFFEKVGARFEAGQAQTELGLLGASELMGVNTPGGEARMEELNKLLESSGEITGSLPSKAIQSAVEMAPIMIEGMRKGAQRGLALGLGAGAITAIAGQAGPQALLPEEIITVPAAFAGMFGVGMTSGTL</sequence>
<dbReference type="EMBL" id="LAZR01067555">
    <property type="protein sequence ID" value="KKK51342.1"/>
    <property type="molecule type" value="Genomic_DNA"/>
</dbReference>
<reference evidence="1" key="1">
    <citation type="journal article" date="2015" name="Nature">
        <title>Complex archaea that bridge the gap between prokaryotes and eukaryotes.</title>
        <authorList>
            <person name="Spang A."/>
            <person name="Saw J.H."/>
            <person name="Jorgensen S.L."/>
            <person name="Zaremba-Niedzwiedzka K."/>
            <person name="Martijn J."/>
            <person name="Lind A.E."/>
            <person name="van Eijk R."/>
            <person name="Schleper C."/>
            <person name="Guy L."/>
            <person name="Ettema T.J."/>
        </authorList>
    </citation>
    <scope>NUCLEOTIDE SEQUENCE</scope>
</reference>
<feature type="non-terminal residue" evidence="1">
    <location>
        <position position="183"/>
    </location>
</feature>
<protein>
    <submittedName>
        <fullName evidence="1">Uncharacterized protein</fullName>
    </submittedName>
</protein>
<proteinExistence type="predicted"/>
<name>A0A0F8W3P0_9ZZZZ</name>
<comment type="caution">
    <text evidence="1">The sequence shown here is derived from an EMBL/GenBank/DDBJ whole genome shotgun (WGS) entry which is preliminary data.</text>
</comment>
<dbReference type="AlphaFoldDB" id="A0A0F8W3P0"/>
<accession>A0A0F8W3P0</accession>
<organism evidence="1">
    <name type="scientific">marine sediment metagenome</name>
    <dbReference type="NCBI Taxonomy" id="412755"/>
    <lineage>
        <taxon>unclassified sequences</taxon>
        <taxon>metagenomes</taxon>
        <taxon>ecological metagenomes</taxon>
    </lineage>
</organism>
<gene>
    <name evidence="1" type="ORF">LCGC14_3115900</name>
</gene>